<dbReference type="AlphaFoldDB" id="Q2VU37"/>
<keyword evidence="3 8" id="KW-0479">Metal-binding</keyword>
<protein>
    <recommendedName>
        <fullName evidence="9">Metalloendopeptidase</fullName>
        <ecNumber evidence="9">3.4.24.-</ecNumber>
    </recommendedName>
</protein>
<dbReference type="GO" id="GO:0004222">
    <property type="term" value="F:metalloendopeptidase activity"/>
    <property type="evidence" value="ECO:0007669"/>
    <property type="project" value="UniProtKB-UniRule"/>
</dbReference>
<keyword evidence="2 8" id="KW-0645">Protease</keyword>
<dbReference type="Pfam" id="PF01549">
    <property type="entry name" value="ShK"/>
    <property type="match status" value="4"/>
</dbReference>
<comment type="function">
    <text evidence="1">Metalloprotease.</text>
</comment>
<feature type="domain" description="ShKT" evidence="10">
    <location>
        <begin position="382"/>
        <end position="418"/>
    </location>
</feature>
<dbReference type="PANTHER" id="PTHR10127">
    <property type="entry name" value="DISCOIDIN, CUB, EGF, LAMININ , AND ZINC METALLOPROTEASE DOMAIN CONTAINING"/>
    <property type="match status" value="1"/>
</dbReference>
<feature type="domain" description="ShKT" evidence="10">
    <location>
        <begin position="429"/>
        <end position="466"/>
    </location>
</feature>
<evidence type="ECO:0000256" key="8">
    <source>
        <dbReference type="PROSITE-ProRule" id="PRU01211"/>
    </source>
</evidence>
<evidence type="ECO:0000256" key="1">
    <source>
        <dbReference type="ARBA" id="ARBA00002657"/>
    </source>
</evidence>
<dbReference type="GO" id="GO:0006508">
    <property type="term" value="P:proteolysis"/>
    <property type="evidence" value="ECO:0007669"/>
    <property type="project" value="UniProtKB-KW"/>
</dbReference>
<dbReference type="SUPFAM" id="SSF55486">
    <property type="entry name" value="Metalloproteases ('zincins'), catalytic domain"/>
    <property type="match status" value="1"/>
</dbReference>
<evidence type="ECO:0000256" key="4">
    <source>
        <dbReference type="ARBA" id="ARBA00022801"/>
    </source>
</evidence>
<dbReference type="InterPro" id="IPR034035">
    <property type="entry name" value="Astacin-like_dom"/>
</dbReference>
<keyword evidence="7" id="KW-1015">Disulfide bond</keyword>
<dbReference type="PRINTS" id="PR00480">
    <property type="entry name" value="ASTACIN"/>
</dbReference>
<dbReference type="InterPro" id="IPR024079">
    <property type="entry name" value="MetalloPept_cat_dom_sf"/>
</dbReference>
<evidence type="ECO:0000256" key="3">
    <source>
        <dbReference type="ARBA" id="ARBA00022723"/>
    </source>
</evidence>
<feature type="binding site" evidence="8">
    <location>
        <position position="181"/>
    </location>
    <ligand>
        <name>Zn(2+)</name>
        <dbReference type="ChEBI" id="CHEBI:29105"/>
        <note>catalytic</note>
    </ligand>
</feature>
<dbReference type="InterPro" id="IPR003582">
    <property type="entry name" value="ShKT_dom"/>
</dbReference>
<feature type="binding site" evidence="8">
    <location>
        <position position="185"/>
    </location>
    <ligand>
        <name>Zn(2+)</name>
        <dbReference type="ChEBI" id="CHEBI:29105"/>
        <note>catalytic</note>
    </ligand>
</feature>
<comment type="caution">
    <text evidence="7">Lacks conserved residue(s) required for the propagation of feature annotation.</text>
</comment>
<dbReference type="SMART" id="SM00254">
    <property type="entry name" value="ShKT"/>
    <property type="match status" value="5"/>
</dbReference>
<feature type="disulfide bond" evidence="7">
    <location>
        <begin position="594"/>
        <end position="628"/>
    </location>
</feature>
<organism evidence="12">
    <name type="scientific">Pinctada fucata</name>
    <name type="common">Akoya pearl oyster</name>
    <name type="synonym">Pinctada imbricata fucata</name>
    <dbReference type="NCBI Taxonomy" id="50426"/>
    <lineage>
        <taxon>Eukaryota</taxon>
        <taxon>Metazoa</taxon>
        <taxon>Spiralia</taxon>
        <taxon>Lophotrochozoa</taxon>
        <taxon>Mollusca</taxon>
        <taxon>Bivalvia</taxon>
        <taxon>Autobranchia</taxon>
        <taxon>Pteriomorphia</taxon>
        <taxon>Pterioida</taxon>
        <taxon>Pterioidea</taxon>
        <taxon>Pteriidae</taxon>
        <taxon>Pinctada</taxon>
    </lineage>
</organism>
<dbReference type="Gene3D" id="3.40.390.10">
    <property type="entry name" value="Collagenase (Catalytic Domain)"/>
    <property type="match status" value="1"/>
</dbReference>
<dbReference type="EC" id="3.4.24.-" evidence="9"/>
<evidence type="ECO:0000256" key="2">
    <source>
        <dbReference type="ARBA" id="ARBA00022670"/>
    </source>
</evidence>
<keyword evidence="4 8" id="KW-0378">Hydrolase</keyword>
<name>Q2VU37_PINFU</name>
<evidence type="ECO:0000256" key="7">
    <source>
        <dbReference type="PROSITE-ProRule" id="PRU01005"/>
    </source>
</evidence>
<feature type="signal peptide" evidence="9">
    <location>
        <begin position="1"/>
        <end position="23"/>
    </location>
</feature>
<dbReference type="SMART" id="SM00235">
    <property type="entry name" value="ZnMc"/>
    <property type="match status" value="1"/>
</dbReference>
<dbReference type="CDD" id="cd04280">
    <property type="entry name" value="ZnMc_astacin_like"/>
    <property type="match status" value="1"/>
</dbReference>
<keyword evidence="6 8" id="KW-0482">Metalloprotease</keyword>
<reference evidence="12" key="1">
    <citation type="journal article" date="2006" name="Biochim. Biophys. Acta">
        <title>Pf-ALMP, a novel astacin-like metalloproteinase with cysteine arrays, is abundant in hemocytes of pearl oyster Pinctada fucata.</title>
        <authorList>
            <person name="Xiong X."/>
            <person name="Chen L."/>
            <person name="Li Y."/>
            <person name="Xie L."/>
            <person name="Zhang R."/>
        </authorList>
    </citation>
    <scope>NUCLEOTIDE SEQUENCE</scope>
</reference>
<feature type="domain" description="Peptidase M12A" evidence="11">
    <location>
        <begin position="89"/>
        <end position="290"/>
    </location>
</feature>
<sequence>MTSVQVFQCLVIVLTLHVVIVIGQFGREPPENLTMDQIILRSMGGMDAVANRLTLPDGLHLVELDIYMGREQYEAIYTKKQKKRRTKRKAIRGNILRWPKGEVPYYFDNRGYNDVDKYFVRVAMREWEKYTCLRFRERTNEQNYVLFQDGYGCNSQLGMVGGPQVLNLDKNGCRFKGLYLHEIAHAVGLIHEHQRPIRDSYIDIRYENVQPVMRQWFNKYPDREVNSFGVDYEYSSVMHYGVTAFSADGRSKTIRPKPQFRDREAEIGRVYKKELSFTDIETVSKMYGCADHCDRNSPKCNNGGFLDQNCQCICPDGTKDCQEGYRRAPSDCRNNGNDWQCNIWATQGECARNKDYMYSNCRRACGLCGDAFEQHPEIGNQCRNYYDDATCEKWKDLGDCVVNEQWMKKNCKKTCGMCVDGGTLPGTNCPNAYTPEAKCYEWALKGECGANPRWMPFNCAKACRTCEGGDDDGTIFTNKPPVGRTTRSPVVTTRRPFVTTRRPPRLTTRRPILRTTTQPRRLPDCYDRYDTVQCQGFENRHQFCSVHKMWMEANCCYTCKCSKPEENETVEQFNRRCNKGTDELSDGTTILEDCEDKNKHCESWAQHSHCVINPDYMKKNCARSCRTCTSGLKLEDDIQNDGGYTITEENVGKPGNGQQKIAFNLSVLSVILIVCNYVI</sequence>
<comment type="cofactor">
    <cofactor evidence="8 9">
        <name>Zn(2+)</name>
        <dbReference type="ChEBI" id="CHEBI:29105"/>
    </cofactor>
    <text evidence="8 9">Binds 1 zinc ion per subunit.</text>
</comment>
<dbReference type="InterPro" id="IPR006026">
    <property type="entry name" value="Peptidase_Metallo"/>
</dbReference>
<keyword evidence="5 8" id="KW-0862">Zinc</keyword>
<proteinExistence type="evidence at transcript level"/>
<dbReference type="PROSITE" id="PS51864">
    <property type="entry name" value="ASTACIN"/>
    <property type="match status" value="1"/>
</dbReference>
<dbReference type="PANTHER" id="PTHR10127:SF780">
    <property type="entry name" value="METALLOENDOPEPTIDASE"/>
    <property type="match status" value="1"/>
</dbReference>
<keyword evidence="9" id="KW-0732">Signal</keyword>
<dbReference type="Gene3D" id="1.10.10.1940">
    <property type="match status" value="1"/>
</dbReference>
<feature type="domain" description="ShKT" evidence="10">
    <location>
        <begin position="332"/>
        <end position="368"/>
    </location>
</feature>
<feature type="chain" id="PRO_5005143102" description="Metalloendopeptidase" evidence="9">
    <location>
        <begin position="24"/>
        <end position="679"/>
    </location>
</feature>
<evidence type="ECO:0000256" key="9">
    <source>
        <dbReference type="RuleBase" id="RU361183"/>
    </source>
</evidence>
<dbReference type="PROSITE" id="PS51670">
    <property type="entry name" value="SHKT"/>
    <property type="match status" value="4"/>
</dbReference>
<accession>Q2VU37</accession>
<evidence type="ECO:0000259" key="10">
    <source>
        <dbReference type="PROSITE" id="PS51670"/>
    </source>
</evidence>
<feature type="active site" evidence="8">
    <location>
        <position position="182"/>
    </location>
</feature>
<evidence type="ECO:0000256" key="6">
    <source>
        <dbReference type="ARBA" id="ARBA00023049"/>
    </source>
</evidence>
<evidence type="ECO:0000313" key="12">
    <source>
        <dbReference type="EMBL" id="AAX56337.1"/>
    </source>
</evidence>
<evidence type="ECO:0000256" key="5">
    <source>
        <dbReference type="ARBA" id="ARBA00022833"/>
    </source>
</evidence>
<feature type="binding site" evidence="8">
    <location>
        <position position="191"/>
    </location>
    <ligand>
        <name>Zn(2+)</name>
        <dbReference type="ChEBI" id="CHEBI:29105"/>
        <note>catalytic</note>
    </ligand>
</feature>
<dbReference type="EMBL" id="AY818356">
    <property type="protein sequence ID" value="AAX56337.1"/>
    <property type="molecule type" value="mRNA"/>
</dbReference>
<feature type="domain" description="ShKT" evidence="10">
    <location>
        <begin position="594"/>
        <end position="628"/>
    </location>
</feature>
<dbReference type="Pfam" id="PF01400">
    <property type="entry name" value="Astacin"/>
    <property type="match status" value="1"/>
</dbReference>
<dbReference type="InterPro" id="IPR001506">
    <property type="entry name" value="Peptidase_M12A"/>
</dbReference>
<dbReference type="GO" id="GO:0008270">
    <property type="term" value="F:zinc ion binding"/>
    <property type="evidence" value="ECO:0007669"/>
    <property type="project" value="UniProtKB-UniRule"/>
</dbReference>
<evidence type="ECO:0000259" key="11">
    <source>
        <dbReference type="PROSITE" id="PS51864"/>
    </source>
</evidence>